<dbReference type="Gene3D" id="1.10.472.10">
    <property type="entry name" value="Cyclin-like"/>
    <property type="match status" value="2"/>
</dbReference>
<dbReference type="CDD" id="cd00043">
    <property type="entry name" value="CYCLIN_SF"/>
    <property type="match status" value="1"/>
</dbReference>
<dbReference type="STRING" id="6238.A8XM70"/>
<keyword evidence="1" id="KW-0195">Cyclin</keyword>
<evidence type="ECO:0000313" key="4">
    <source>
        <dbReference type="Proteomes" id="UP000008549"/>
    </source>
</evidence>
<feature type="compositionally biased region" description="Polar residues" evidence="2">
    <location>
        <begin position="396"/>
        <end position="421"/>
    </location>
</feature>
<dbReference type="GO" id="GO:0006357">
    <property type="term" value="P:regulation of transcription by RNA polymerase II"/>
    <property type="evidence" value="ECO:0007669"/>
    <property type="project" value="InterPro"/>
</dbReference>
<evidence type="ECO:0000256" key="1">
    <source>
        <dbReference type="ARBA" id="ARBA00023127"/>
    </source>
</evidence>
<dbReference type="RefSeq" id="XP_002645406.1">
    <property type="nucleotide sequence ID" value="XM_002645360.1"/>
</dbReference>
<dbReference type="KEGG" id="cbr:CBG_15501"/>
<feature type="compositionally biased region" description="Basic residues" evidence="2">
    <location>
        <begin position="366"/>
        <end position="378"/>
    </location>
</feature>
<dbReference type="EMBL" id="HE601046">
    <property type="protein sequence ID" value="CAP33745.1"/>
    <property type="molecule type" value="Genomic_DNA"/>
</dbReference>
<dbReference type="GeneID" id="8587405"/>
<reference evidence="3 4" key="1">
    <citation type="journal article" date="2003" name="PLoS Biol.">
        <title>The genome sequence of Caenorhabditis briggsae: a platform for comparative genomics.</title>
        <authorList>
            <person name="Stein L.D."/>
            <person name="Bao Z."/>
            <person name="Blasiar D."/>
            <person name="Blumenthal T."/>
            <person name="Brent M.R."/>
            <person name="Chen N."/>
            <person name="Chinwalla A."/>
            <person name="Clarke L."/>
            <person name="Clee C."/>
            <person name="Coghlan A."/>
            <person name="Coulson A."/>
            <person name="D'Eustachio P."/>
            <person name="Fitch D.H."/>
            <person name="Fulton L.A."/>
            <person name="Fulton R.E."/>
            <person name="Griffiths-Jones S."/>
            <person name="Harris T.W."/>
            <person name="Hillier L.W."/>
            <person name="Kamath R."/>
            <person name="Kuwabara P.E."/>
            <person name="Mardis E.R."/>
            <person name="Marra M.A."/>
            <person name="Miner T.L."/>
            <person name="Minx P."/>
            <person name="Mullikin J.C."/>
            <person name="Plumb R.W."/>
            <person name="Rogers J."/>
            <person name="Schein J.E."/>
            <person name="Sohrmann M."/>
            <person name="Spieth J."/>
            <person name="Stajich J.E."/>
            <person name="Wei C."/>
            <person name="Willey D."/>
            <person name="Wilson R.K."/>
            <person name="Durbin R."/>
            <person name="Waterston R.H."/>
        </authorList>
    </citation>
    <scope>NUCLEOTIDE SEQUENCE [LARGE SCALE GENOMIC DNA]</scope>
    <source>
        <strain evidence="3 4">AF16</strain>
    </source>
</reference>
<proteinExistence type="predicted"/>
<dbReference type="InParanoid" id="A8XM70"/>
<accession>A8XM70</accession>
<organism evidence="3 4">
    <name type="scientific">Caenorhabditis briggsae</name>
    <dbReference type="NCBI Taxonomy" id="6238"/>
    <lineage>
        <taxon>Eukaryota</taxon>
        <taxon>Metazoa</taxon>
        <taxon>Ecdysozoa</taxon>
        <taxon>Nematoda</taxon>
        <taxon>Chromadorea</taxon>
        <taxon>Rhabditida</taxon>
        <taxon>Rhabditina</taxon>
        <taxon>Rhabditomorpha</taxon>
        <taxon>Rhabditoidea</taxon>
        <taxon>Rhabditidae</taxon>
        <taxon>Peloderinae</taxon>
        <taxon>Caenorhabditis</taxon>
    </lineage>
</organism>
<dbReference type="Pfam" id="PF21797">
    <property type="entry name" value="CycT2-like_C"/>
    <property type="match status" value="1"/>
</dbReference>
<dbReference type="InterPro" id="IPR036915">
    <property type="entry name" value="Cyclin-like_sf"/>
</dbReference>
<name>A8XM70_CAEBR</name>
<protein>
    <submittedName>
        <fullName evidence="3">Protein CBG15501</fullName>
    </submittedName>
</protein>
<dbReference type="GO" id="GO:0016538">
    <property type="term" value="F:cyclin-dependent protein serine/threonine kinase regulator activity"/>
    <property type="evidence" value="ECO:0000318"/>
    <property type="project" value="GO_Central"/>
</dbReference>
<dbReference type="eggNOG" id="KOG0834">
    <property type="taxonomic scope" value="Eukaryota"/>
</dbReference>
<dbReference type="PANTHER" id="PTHR10026">
    <property type="entry name" value="CYCLIN"/>
    <property type="match status" value="1"/>
</dbReference>
<sequence>MSSTSTESWYSRLERKGEEVDWEKFRVTKEQLETWTRSRHDGISHKDEVNQKGTACDLIYKYVDHFPKTEESHAHYLQITAVASVILHRYFIIRSIRNREMDEVAAGCVMVACRSARVYNVSDIVLDYLGSLKYGSRKVHYQCQLIEMMCAAERDIEDAIGFDCLVTIPHEHLAKMLKVLDEKVKFPEIHCKSFLLATELLLITEWTLTHSPSTIAIVCIRMALTAHKLNRAKFVPEGVMSDWFKLFDTGVTESLLFEMIREVLAHQRVKNDETSRLSKALCLTPTPRTTRKGTMPKTRTSKSSKKKSSDSNGGEECQVPGGIPALMGIRLTPNFIPKGTQKSVESSVQCIRSKSTKYELKIPKDYKRKMGSSRRGKRKDSSTKQNVQGMTGDGSSGTAPEQVDNTASPEANPSNSDTSQNIQNLKLKTTSKLLQYLNSLCWLRGDRASLPVKNHGKLDSLIASAVSRLENNVAVLLLIALMPPTQKLRNTKMQQPEEPEIRFNLTRAALYYYNNLLHGCNTQTCCLARLGMAGTPRFEELTHACRLLRLILNVGRQLFSANGYFIVNSKIQEFDRIDRDFIF</sequence>
<gene>
    <name evidence="3 5" type="ORF">CBG15501</name>
    <name evidence="3" type="ORF">CBG_15501</name>
</gene>
<feature type="region of interest" description="Disordered" evidence="2">
    <location>
        <begin position="361"/>
        <end position="421"/>
    </location>
</feature>
<evidence type="ECO:0000313" key="3">
    <source>
        <dbReference type="EMBL" id="CAP33745.1"/>
    </source>
</evidence>
<dbReference type="HOGENOM" id="CLU_467881_0_0_1"/>
<dbReference type="InterPro" id="IPR043198">
    <property type="entry name" value="Cyclin/Ssn8"/>
</dbReference>
<dbReference type="CTD" id="8587405"/>
<dbReference type="Proteomes" id="UP000008549">
    <property type="component" value="Unassembled WGS sequence"/>
</dbReference>
<feature type="region of interest" description="Disordered" evidence="2">
    <location>
        <begin position="280"/>
        <end position="321"/>
    </location>
</feature>
<evidence type="ECO:0000313" key="5">
    <source>
        <dbReference type="WormBase" id="CBG15501"/>
    </source>
</evidence>
<evidence type="ECO:0000256" key="2">
    <source>
        <dbReference type="SAM" id="MobiDB-lite"/>
    </source>
</evidence>
<dbReference type="SUPFAM" id="SSF47954">
    <property type="entry name" value="Cyclin-like"/>
    <property type="match status" value="2"/>
</dbReference>
<dbReference type="WormBase" id="CBG15501">
    <property type="protein sequence ID" value="CBP38143"/>
    <property type="gene ID" value="WBGene00035739"/>
</dbReference>
<reference evidence="3 4" key="2">
    <citation type="journal article" date="2011" name="PLoS Genet.">
        <title>Caenorhabditis briggsae recombinant inbred line genotypes reveal inter-strain incompatibility and the evolution of recombination.</title>
        <authorList>
            <person name="Ross J.A."/>
            <person name="Koboldt D.C."/>
            <person name="Staisch J.E."/>
            <person name="Chamberlin H.M."/>
            <person name="Gupta B.P."/>
            <person name="Miller R.D."/>
            <person name="Baird S.E."/>
            <person name="Haag E.S."/>
        </authorList>
    </citation>
    <scope>NUCLEOTIDE SEQUENCE [LARGE SCALE GENOMIC DNA]</scope>
    <source>
        <strain evidence="3 4">AF16</strain>
    </source>
</reference>
<dbReference type="AlphaFoldDB" id="A8XM70"/>
<keyword evidence="4" id="KW-1185">Reference proteome</keyword>
<dbReference type="GO" id="GO:0005634">
    <property type="term" value="C:nucleus"/>
    <property type="evidence" value="ECO:0000318"/>
    <property type="project" value="GO_Central"/>
</dbReference>